<accession>A0ABV3JK44</accession>
<feature type="chain" id="PRO_5047026345" description="Secreted protein" evidence="2">
    <location>
        <begin position="32"/>
        <end position="88"/>
    </location>
</feature>
<gene>
    <name evidence="3" type="ORF">AB0K95_25190</name>
</gene>
<evidence type="ECO:0000256" key="1">
    <source>
        <dbReference type="SAM" id="MobiDB-lite"/>
    </source>
</evidence>
<evidence type="ECO:0000313" key="4">
    <source>
        <dbReference type="Proteomes" id="UP001552527"/>
    </source>
</evidence>
<comment type="caution">
    <text evidence="3">The sequence shown here is derived from an EMBL/GenBank/DDBJ whole genome shotgun (WGS) entry which is preliminary data.</text>
</comment>
<protein>
    <recommendedName>
        <fullName evidence="5">Secreted protein</fullName>
    </recommendedName>
</protein>
<name>A0ABV3JK44_9ACTN</name>
<evidence type="ECO:0008006" key="5">
    <source>
        <dbReference type="Google" id="ProtNLM"/>
    </source>
</evidence>
<organism evidence="3 4">
    <name type="scientific">Streptomyces werraensis</name>
    <dbReference type="NCBI Taxonomy" id="68284"/>
    <lineage>
        <taxon>Bacteria</taxon>
        <taxon>Bacillati</taxon>
        <taxon>Actinomycetota</taxon>
        <taxon>Actinomycetes</taxon>
        <taxon>Kitasatosporales</taxon>
        <taxon>Streptomycetaceae</taxon>
        <taxon>Streptomyces</taxon>
    </lineage>
</organism>
<keyword evidence="2" id="KW-0732">Signal</keyword>
<keyword evidence="4" id="KW-1185">Reference proteome</keyword>
<dbReference type="RefSeq" id="WP_364025200.1">
    <property type="nucleotide sequence ID" value="NZ_JBFATD010000010.1"/>
</dbReference>
<dbReference type="EMBL" id="JBFATE010000011">
    <property type="protein sequence ID" value="MEV5248540.1"/>
    <property type="molecule type" value="Genomic_DNA"/>
</dbReference>
<feature type="region of interest" description="Disordered" evidence="1">
    <location>
        <begin position="57"/>
        <end position="78"/>
    </location>
</feature>
<proteinExistence type="predicted"/>
<reference evidence="3 4" key="1">
    <citation type="submission" date="2024-06" db="EMBL/GenBank/DDBJ databases">
        <title>The Natural Products Discovery Center: Release of the First 8490 Sequenced Strains for Exploring Actinobacteria Biosynthetic Diversity.</title>
        <authorList>
            <person name="Kalkreuter E."/>
            <person name="Kautsar S.A."/>
            <person name="Yang D."/>
            <person name="Bader C.D."/>
            <person name="Teijaro C.N."/>
            <person name="Fluegel L."/>
            <person name="Davis C.M."/>
            <person name="Simpson J.R."/>
            <person name="Lauterbach L."/>
            <person name="Steele A.D."/>
            <person name="Gui C."/>
            <person name="Meng S."/>
            <person name="Li G."/>
            <person name="Viehrig K."/>
            <person name="Ye F."/>
            <person name="Su P."/>
            <person name="Kiefer A.F."/>
            <person name="Nichols A."/>
            <person name="Cepeda A.J."/>
            <person name="Yan W."/>
            <person name="Fan B."/>
            <person name="Jiang Y."/>
            <person name="Adhikari A."/>
            <person name="Zheng C.-J."/>
            <person name="Schuster L."/>
            <person name="Cowan T.M."/>
            <person name="Smanski M.J."/>
            <person name="Chevrette M.G."/>
            <person name="De Carvalho L.P.S."/>
            <person name="Shen B."/>
        </authorList>
    </citation>
    <scope>NUCLEOTIDE SEQUENCE [LARGE SCALE GENOMIC DNA]</scope>
    <source>
        <strain evidence="3 4">NPDC052768</strain>
    </source>
</reference>
<dbReference type="Proteomes" id="UP001552527">
    <property type="component" value="Unassembled WGS sequence"/>
</dbReference>
<sequence length="88" mass="9254">MPDPRRRKHRTWFIAWAVLCVAGLAATEALTATSPADADCADHIAEVEARLADLGSEGDASGTALAWTSSPSGGDDCLDELREHFDGG</sequence>
<feature type="signal peptide" evidence="2">
    <location>
        <begin position="1"/>
        <end position="31"/>
    </location>
</feature>
<evidence type="ECO:0000313" key="3">
    <source>
        <dbReference type="EMBL" id="MEV5248540.1"/>
    </source>
</evidence>
<evidence type="ECO:0000256" key="2">
    <source>
        <dbReference type="SAM" id="SignalP"/>
    </source>
</evidence>